<dbReference type="InterPro" id="IPR004101">
    <property type="entry name" value="Mur_ligase_C"/>
</dbReference>
<dbReference type="PANTHER" id="PTHR23135">
    <property type="entry name" value="MUR LIGASE FAMILY MEMBER"/>
    <property type="match status" value="1"/>
</dbReference>
<keyword evidence="2" id="KW-0131">Cell cycle</keyword>
<dbReference type="GO" id="GO:0005737">
    <property type="term" value="C:cytoplasm"/>
    <property type="evidence" value="ECO:0007669"/>
    <property type="project" value="UniProtKB-SubCell"/>
</dbReference>
<dbReference type="GO" id="GO:0016881">
    <property type="term" value="F:acid-amino acid ligase activity"/>
    <property type="evidence" value="ECO:0007669"/>
    <property type="project" value="InterPro"/>
</dbReference>
<evidence type="ECO:0000256" key="1">
    <source>
        <dbReference type="ARBA" id="ARBA00005898"/>
    </source>
</evidence>
<dbReference type="GO" id="GO:0008360">
    <property type="term" value="P:regulation of cell shape"/>
    <property type="evidence" value="ECO:0007669"/>
    <property type="project" value="UniProtKB-KW"/>
</dbReference>
<keyword evidence="2" id="KW-0133">Cell shape</keyword>
<dbReference type="SUPFAM" id="SSF53623">
    <property type="entry name" value="MurD-like peptide ligases, catalytic domain"/>
    <property type="match status" value="1"/>
</dbReference>
<evidence type="ECO:0000313" key="5">
    <source>
        <dbReference type="EMBL" id="EKO36492.1"/>
    </source>
</evidence>
<comment type="similarity">
    <text evidence="1">Belongs to the MurCDEF family. MurE subfamily.</text>
</comment>
<comment type="pathway">
    <text evidence="2">Cell wall biogenesis; peptidoglycan biosynthesis.</text>
</comment>
<organism evidence="5 6">
    <name type="scientific">SAR86 cluster bacterium SAR86E</name>
    <dbReference type="NCBI Taxonomy" id="1208365"/>
    <lineage>
        <taxon>Bacteria</taxon>
        <taxon>Pseudomonadati</taxon>
        <taxon>Pseudomonadota</taxon>
        <taxon>Gammaproteobacteria</taxon>
        <taxon>SAR86 cluster</taxon>
    </lineage>
</organism>
<dbReference type="GO" id="GO:0071555">
    <property type="term" value="P:cell wall organization"/>
    <property type="evidence" value="ECO:0007669"/>
    <property type="project" value="UniProtKB-KW"/>
</dbReference>
<dbReference type="Pfam" id="PF08245">
    <property type="entry name" value="Mur_ligase_M"/>
    <property type="match status" value="1"/>
</dbReference>
<keyword evidence="2" id="KW-0961">Cell wall biogenesis/degradation</keyword>
<evidence type="ECO:0000259" key="3">
    <source>
        <dbReference type="Pfam" id="PF02875"/>
    </source>
</evidence>
<dbReference type="InterPro" id="IPR036615">
    <property type="entry name" value="Mur_ligase_C_dom_sf"/>
</dbReference>
<feature type="domain" description="Mur ligase C-terminal" evidence="3">
    <location>
        <begin position="334"/>
        <end position="457"/>
    </location>
</feature>
<dbReference type="InterPro" id="IPR035911">
    <property type="entry name" value="MurE/MurF_N"/>
</dbReference>
<comment type="caution">
    <text evidence="5">The sequence shown here is derived from an EMBL/GenBank/DDBJ whole genome shotgun (WGS) entry which is preliminary data.</text>
</comment>
<name>K6FCV6_9GAMM</name>
<dbReference type="NCBIfam" id="TIGR01085">
    <property type="entry name" value="murE"/>
    <property type="match status" value="1"/>
</dbReference>
<dbReference type="Gene3D" id="3.40.1390.10">
    <property type="entry name" value="MurE/MurF, N-terminal domain"/>
    <property type="match status" value="1"/>
</dbReference>
<dbReference type="PANTHER" id="PTHR23135:SF4">
    <property type="entry name" value="UDP-N-ACETYLMURAMOYL-L-ALANYL-D-GLUTAMATE--2,6-DIAMINOPIMELATE LIGASE MURE HOMOLOG, CHLOROPLASTIC"/>
    <property type="match status" value="1"/>
</dbReference>
<dbReference type="GO" id="GO:0009252">
    <property type="term" value="P:peptidoglycan biosynthetic process"/>
    <property type="evidence" value="ECO:0007669"/>
    <property type="project" value="UniProtKB-UniPathway"/>
</dbReference>
<dbReference type="GO" id="GO:0005524">
    <property type="term" value="F:ATP binding"/>
    <property type="evidence" value="ECO:0007669"/>
    <property type="project" value="InterPro"/>
</dbReference>
<dbReference type="InterPro" id="IPR013221">
    <property type="entry name" value="Mur_ligase_cen"/>
</dbReference>
<dbReference type="EMBL" id="AMWX01000008">
    <property type="protein sequence ID" value="EKO36492.1"/>
    <property type="molecule type" value="Genomic_DNA"/>
</dbReference>
<reference evidence="5 6" key="1">
    <citation type="submission" date="2012-09" db="EMBL/GenBank/DDBJ databases">
        <authorList>
            <person name="Dupont C.L."/>
            <person name="Rusch D.B."/>
            <person name="Lombardo M.-J."/>
            <person name="Novotny M."/>
            <person name="Yee-Greenbaum J."/>
            <person name="Laskin R."/>
        </authorList>
    </citation>
    <scope>NUCLEOTIDE SEQUENCE [LARGE SCALE GENOMIC DNA]</scope>
    <source>
        <strain evidence="5">SAR86E</strain>
    </source>
</reference>
<dbReference type="UniPathway" id="UPA00219"/>
<evidence type="ECO:0000259" key="4">
    <source>
        <dbReference type="Pfam" id="PF08245"/>
    </source>
</evidence>
<dbReference type="Gene3D" id="3.40.1190.10">
    <property type="entry name" value="Mur-like, catalytic domain"/>
    <property type="match status" value="1"/>
</dbReference>
<keyword evidence="6" id="KW-1185">Reference proteome</keyword>
<dbReference type="Pfam" id="PF02875">
    <property type="entry name" value="Mur_ligase_C"/>
    <property type="match status" value="1"/>
</dbReference>
<sequence length="486" mass="55284">MNRLSLIETFITNNAFDSCVINYVTDDSRDVKKNTLFVARQGSGSHGIEHIDDAIKNGASCVISSQKIKKKIDIPICYMDNLEDCIVEILFKFYELSPEKFFLHGVTGTNGKTTTAYMAHNIMRQLKKPSMYVGTIGALINDQHILTQGNTTPGIFELFKILNQSNREEITYVFVEISSHALVQKRLCNLPFHQSIILNIQSDHLDYHLSNENYINAKLSIINLNNINPTLIYIDKFKNLNFEFSKKQNDLLRQSKFISSIDSKAEFYYSLDFNSHGYSKIDFQFPGLDLTLKISTLLKFNIENYISAIALIFKHLSLSDFKKIDSQSLRLPEGRGELLKLNSGKVLIDFAHDHQSMQNILSALAVSYKEIVLVFGCGGDRDKSKRPKMMRVAQSIAQKIIFTSDNNRFEEFALIAADALKGNELKNTTIIENRKEAITEALKYLNEDNILVILGKGHETHMETLGKKIIFNDKDCVLKISNNETY</sequence>
<gene>
    <name evidence="5" type="primary">murE</name>
    <name evidence="5" type="ORF">B273_1346</name>
</gene>
<dbReference type="SUPFAM" id="SSF63418">
    <property type="entry name" value="MurE/MurF N-terminal domain"/>
    <property type="match status" value="1"/>
</dbReference>
<dbReference type="GO" id="GO:0051301">
    <property type="term" value="P:cell division"/>
    <property type="evidence" value="ECO:0007669"/>
    <property type="project" value="UniProtKB-KW"/>
</dbReference>
<keyword evidence="2" id="KW-0132">Cell division</keyword>
<dbReference type="AlphaFoldDB" id="K6FCV6"/>
<dbReference type="PATRIC" id="fig|1208365.4.peg.920"/>
<dbReference type="Gene3D" id="3.90.190.20">
    <property type="entry name" value="Mur ligase, C-terminal domain"/>
    <property type="match status" value="1"/>
</dbReference>
<dbReference type="STRING" id="1208365.B273_1346"/>
<keyword evidence="2" id="KW-0573">Peptidoglycan synthesis</keyword>
<protein>
    <submittedName>
        <fullName evidence="5">UDP-N-acetylmuramoyl-L-alanyl-D-glutamate--2, 6-diaminopimelate ligase</fullName>
    </submittedName>
</protein>
<comment type="subcellular location">
    <subcellularLocation>
        <location evidence="2">Cytoplasm</location>
    </subcellularLocation>
</comment>
<evidence type="ECO:0000313" key="6">
    <source>
        <dbReference type="Proteomes" id="UP000010310"/>
    </source>
</evidence>
<dbReference type="Proteomes" id="UP000010310">
    <property type="component" value="Unassembled WGS sequence"/>
</dbReference>
<dbReference type="InterPro" id="IPR005761">
    <property type="entry name" value="UDP-N-AcMur-Glu-dNH2Pim_ligase"/>
</dbReference>
<dbReference type="InterPro" id="IPR036565">
    <property type="entry name" value="Mur-like_cat_sf"/>
</dbReference>
<feature type="domain" description="Mur ligase central" evidence="4">
    <location>
        <begin position="106"/>
        <end position="311"/>
    </location>
</feature>
<keyword evidence="5" id="KW-0436">Ligase</keyword>
<accession>K6FCV6</accession>
<dbReference type="SUPFAM" id="SSF53244">
    <property type="entry name" value="MurD-like peptide ligases, peptide-binding domain"/>
    <property type="match status" value="1"/>
</dbReference>
<evidence type="ECO:0000256" key="2">
    <source>
        <dbReference type="RuleBase" id="RU004135"/>
    </source>
</evidence>
<proteinExistence type="inferred from homology"/>